<dbReference type="PANTHER" id="PTHR30273">
    <property type="entry name" value="PERIPLASMIC SIGNAL SENSOR AND SIGMA FACTOR ACTIVATOR FECR-RELATED"/>
    <property type="match status" value="1"/>
</dbReference>
<evidence type="ECO:0000313" key="5">
    <source>
        <dbReference type="Proteomes" id="UP000094313"/>
    </source>
</evidence>
<feature type="domain" description="Protein FecR C-terminal" evidence="3">
    <location>
        <begin position="309"/>
        <end position="379"/>
    </location>
</feature>
<dbReference type="InterPro" id="IPR006860">
    <property type="entry name" value="FecR"/>
</dbReference>
<feature type="domain" description="FecR protein" evidence="2">
    <location>
        <begin position="175"/>
        <end position="266"/>
    </location>
</feature>
<dbReference type="RefSeq" id="WP_069378111.1">
    <property type="nucleotide sequence ID" value="NZ_CP017141.1"/>
</dbReference>
<dbReference type="PANTHER" id="PTHR30273:SF2">
    <property type="entry name" value="PROTEIN FECR"/>
    <property type="match status" value="1"/>
</dbReference>
<keyword evidence="1" id="KW-1133">Transmembrane helix</keyword>
<dbReference type="Gene3D" id="2.60.120.1440">
    <property type="match status" value="1"/>
</dbReference>
<dbReference type="AlphaFoldDB" id="A0A1D7QCQ1"/>
<evidence type="ECO:0000313" key="4">
    <source>
        <dbReference type="EMBL" id="AOM76415.1"/>
    </source>
</evidence>
<dbReference type="KEGG" id="psty:BFS30_04145"/>
<proteinExistence type="predicted"/>
<dbReference type="PIRSF" id="PIRSF018266">
    <property type="entry name" value="FecR"/>
    <property type="match status" value="1"/>
</dbReference>
<dbReference type="Gene3D" id="3.55.50.30">
    <property type="match status" value="1"/>
</dbReference>
<evidence type="ECO:0000259" key="2">
    <source>
        <dbReference type="Pfam" id="PF04773"/>
    </source>
</evidence>
<dbReference type="InterPro" id="IPR032508">
    <property type="entry name" value="FecR_C"/>
</dbReference>
<dbReference type="EMBL" id="CP017141">
    <property type="protein sequence ID" value="AOM76415.1"/>
    <property type="molecule type" value="Genomic_DNA"/>
</dbReference>
<protein>
    <recommendedName>
        <fullName evidence="6">FecR protein</fullName>
    </recommendedName>
</protein>
<dbReference type="Pfam" id="PF16344">
    <property type="entry name" value="FecR_C"/>
    <property type="match status" value="1"/>
</dbReference>
<evidence type="ECO:0000256" key="1">
    <source>
        <dbReference type="SAM" id="Phobius"/>
    </source>
</evidence>
<sequence length="382" mass="43468">MDQEEKINWEKLLKHLEDHQENGRGDDELNQQELEMLLLAEETNMNLNRTDPEMRFPVEAGWEELQERYKEKNNTRKLVTHRNKRHWLRVAAAIFLAFIGSALWFYRIAEAPVPDSAVAGIKLTMDNGETVSVDPAKTAALRDAGAILKDNTLIYQKESAMPQENEKQHNLNVLEVPFGKQTKVELSDGTSVWINAGSKISYPTRFSAVKREVTLEGEAFFEVSHNTKRPFVVHVNGLDIRVLGTAFNVNSFGPVVHTALVKGKVNLEAGSRFISLMPGEMGSYTVSNGSLQKNETDLRTYTAWKEGEIYFNNNSLGEIASRLEREYDLDFNFQDESLKNLHFTIDMPKNEGDVQKILNNIRLSTNQVNFVVKGNLILVQRR</sequence>
<keyword evidence="1" id="KW-0472">Membrane</keyword>
<keyword evidence="1" id="KW-0812">Transmembrane</keyword>
<organism evidence="4 5">
    <name type="scientific">Pedobacter steynii</name>
    <dbReference type="NCBI Taxonomy" id="430522"/>
    <lineage>
        <taxon>Bacteria</taxon>
        <taxon>Pseudomonadati</taxon>
        <taxon>Bacteroidota</taxon>
        <taxon>Sphingobacteriia</taxon>
        <taxon>Sphingobacteriales</taxon>
        <taxon>Sphingobacteriaceae</taxon>
        <taxon>Pedobacter</taxon>
    </lineage>
</organism>
<dbReference type="Pfam" id="PF04773">
    <property type="entry name" value="FecR"/>
    <property type="match status" value="1"/>
</dbReference>
<dbReference type="GO" id="GO:0016989">
    <property type="term" value="F:sigma factor antagonist activity"/>
    <property type="evidence" value="ECO:0007669"/>
    <property type="project" value="TreeGrafter"/>
</dbReference>
<evidence type="ECO:0008006" key="6">
    <source>
        <dbReference type="Google" id="ProtNLM"/>
    </source>
</evidence>
<accession>A0A1D7QCQ1</accession>
<dbReference type="OrthoDB" id="737880at2"/>
<reference evidence="4 5" key="1">
    <citation type="submission" date="2016-08" db="EMBL/GenBank/DDBJ databases">
        <authorList>
            <person name="Seilhamer J.J."/>
        </authorList>
    </citation>
    <scope>NUCLEOTIDE SEQUENCE [LARGE SCALE GENOMIC DNA]</scope>
    <source>
        <strain evidence="4 5">DX4</strain>
    </source>
</reference>
<feature type="transmembrane region" description="Helical" evidence="1">
    <location>
        <begin position="86"/>
        <end position="106"/>
    </location>
</feature>
<name>A0A1D7QCQ1_9SPHI</name>
<evidence type="ECO:0000259" key="3">
    <source>
        <dbReference type="Pfam" id="PF16344"/>
    </source>
</evidence>
<keyword evidence="5" id="KW-1185">Reference proteome</keyword>
<gene>
    <name evidence="4" type="ORF">BFS30_04145</name>
</gene>
<dbReference type="InterPro" id="IPR012373">
    <property type="entry name" value="Ferrdict_sens_TM"/>
</dbReference>
<dbReference type="Proteomes" id="UP000094313">
    <property type="component" value="Chromosome"/>
</dbReference>